<dbReference type="Pfam" id="PF00589">
    <property type="entry name" value="Phage_integrase"/>
    <property type="match status" value="1"/>
</dbReference>
<dbReference type="PANTHER" id="PTHR21446">
    <property type="entry name" value="DUF3504 DOMAIN-CONTAINING PROTEIN"/>
    <property type="match status" value="1"/>
</dbReference>
<dbReference type="InterPro" id="IPR057926">
    <property type="entry name" value="QRICH1_dom"/>
</dbReference>
<dbReference type="OrthoDB" id="5972058at2759"/>
<evidence type="ECO:0000313" key="5">
    <source>
        <dbReference type="Proteomes" id="UP001152795"/>
    </source>
</evidence>
<dbReference type="AlphaFoldDB" id="A0A6S7G7K7"/>
<feature type="region of interest" description="Disordered" evidence="1">
    <location>
        <begin position="275"/>
        <end position="305"/>
    </location>
</feature>
<dbReference type="InterPro" id="IPR002104">
    <property type="entry name" value="Integrase_catalytic"/>
</dbReference>
<reference evidence="4" key="1">
    <citation type="submission" date="2020-04" db="EMBL/GenBank/DDBJ databases">
        <authorList>
            <person name="Alioto T."/>
            <person name="Alioto T."/>
            <person name="Gomez Garrido J."/>
        </authorList>
    </citation>
    <scope>NUCLEOTIDE SEQUENCE</scope>
    <source>
        <strain evidence="4">A484AB</strain>
    </source>
</reference>
<dbReference type="SUPFAM" id="SSF56349">
    <property type="entry name" value="DNA breaking-rejoining enzymes"/>
    <property type="match status" value="1"/>
</dbReference>
<feature type="domain" description="QRICH1-like" evidence="3">
    <location>
        <begin position="14"/>
        <end position="117"/>
    </location>
</feature>
<name>A0A6S7G7K7_PARCT</name>
<organism evidence="4 5">
    <name type="scientific">Paramuricea clavata</name>
    <name type="common">Red gorgonian</name>
    <name type="synonym">Violescent sea-whip</name>
    <dbReference type="NCBI Taxonomy" id="317549"/>
    <lineage>
        <taxon>Eukaryota</taxon>
        <taxon>Metazoa</taxon>
        <taxon>Cnidaria</taxon>
        <taxon>Anthozoa</taxon>
        <taxon>Octocorallia</taxon>
        <taxon>Malacalcyonacea</taxon>
        <taxon>Plexauridae</taxon>
        <taxon>Paramuricea</taxon>
    </lineage>
</organism>
<evidence type="ECO:0000256" key="1">
    <source>
        <dbReference type="SAM" id="MobiDB-lite"/>
    </source>
</evidence>
<dbReference type="PANTHER" id="PTHR21446:SF13">
    <property type="entry name" value="DUF3504 DOMAIN-CONTAINING PROTEIN"/>
    <property type="match status" value="1"/>
</dbReference>
<evidence type="ECO:0000259" key="2">
    <source>
        <dbReference type="Pfam" id="PF00589"/>
    </source>
</evidence>
<proteinExistence type="predicted"/>
<dbReference type="GO" id="GO:0006310">
    <property type="term" value="P:DNA recombination"/>
    <property type="evidence" value="ECO:0007669"/>
    <property type="project" value="InterPro"/>
</dbReference>
<dbReference type="GO" id="GO:0015074">
    <property type="term" value="P:DNA integration"/>
    <property type="evidence" value="ECO:0007669"/>
    <property type="project" value="InterPro"/>
</dbReference>
<comment type="caution">
    <text evidence="4">The sequence shown here is derived from an EMBL/GenBank/DDBJ whole genome shotgun (WGS) entry which is preliminary data.</text>
</comment>
<dbReference type="GO" id="GO:0003677">
    <property type="term" value="F:DNA binding"/>
    <property type="evidence" value="ECO:0007669"/>
    <property type="project" value="InterPro"/>
</dbReference>
<evidence type="ECO:0000259" key="3">
    <source>
        <dbReference type="Pfam" id="PF25561"/>
    </source>
</evidence>
<protein>
    <submittedName>
        <fullName evidence="4">Zinc finger MYM-type 3</fullName>
    </submittedName>
</protein>
<dbReference type="InterPro" id="IPR013762">
    <property type="entry name" value="Integrase-like_cat_sf"/>
</dbReference>
<dbReference type="Proteomes" id="UP001152795">
    <property type="component" value="Unassembled WGS sequence"/>
</dbReference>
<evidence type="ECO:0000313" key="4">
    <source>
        <dbReference type="EMBL" id="CAB3987938.1"/>
    </source>
</evidence>
<dbReference type="InterPro" id="IPR011010">
    <property type="entry name" value="DNA_brk_join_enz"/>
</dbReference>
<sequence>MKEIRIRLNTKHQQHAWAVRVWKEWADERNSKVPANEKVEPDICKVSDVELMHWLAKFVVEVRKKATKGECYPSNKLYQLCFALLRYLRNNGRPALNFFKDPNFKHFQDSMDAEMKRLIGQGVGANVKQAQAFSEADEDKLWTSKLLEDHTASVLLNTMVFLIGKKTLHFEVLQLNFLCFSLVHFKSSGLQHTWRGIVKKLCRDARIEGNFTNHSLRATMTTRGLLKGIPDKLIMEKTGHRDVRSLQQYQRPSIEYKVEMSKAFDQVGMMHTSLATTSTTNSECREVREKSEELELGSEVTEERR</sequence>
<feature type="compositionally biased region" description="Basic and acidic residues" evidence="1">
    <location>
        <begin position="283"/>
        <end position="293"/>
    </location>
</feature>
<keyword evidence="5" id="KW-1185">Reference proteome</keyword>
<dbReference type="Gene3D" id="1.10.443.10">
    <property type="entry name" value="Intergrase catalytic core"/>
    <property type="match status" value="1"/>
</dbReference>
<dbReference type="Pfam" id="PF25561">
    <property type="entry name" value="QRICH1"/>
    <property type="match status" value="1"/>
</dbReference>
<feature type="domain" description="Tyr recombinase" evidence="2">
    <location>
        <begin position="191"/>
        <end position="252"/>
    </location>
</feature>
<dbReference type="EMBL" id="CACRXK020001254">
    <property type="protein sequence ID" value="CAB3987938.1"/>
    <property type="molecule type" value="Genomic_DNA"/>
</dbReference>
<dbReference type="InterPro" id="IPR052787">
    <property type="entry name" value="MAVS"/>
</dbReference>
<accession>A0A6S7G7K7</accession>
<gene>
    <name evidence="4" type="ORF">PACLA_8A029580</name>
</gene>